<dbReference type="InterPro" id="IPR000305">
    <property type="entry name" value="GIY-YIG_endonuc"/>
</dbReference>
<dbReference type="InterPro" id="IPR035901">
    <property type="entry name" value="GIY-YIG_endonuc_sf"/>
</dbReference>
<evidence type="ECO:0000313" key="3">
    <source>
        <dbReference type="EMBL" id="MCF6139574.1"/>
    </source>
</evidence>
<dbReference type="InterPro" id="IPR050190">
    <property type="entry name" value="UPF0213_domain"/>
</dbReference>
<dbReference type="Proteomes" id="UP001649381">
    <property type="component" value="Unassembled WGS sequence"/>
</dbReference>
<comment type="caution">
    <text evidence="3">The sequence shown here is derived from an EMBL/GenBank/DDBJ whole genome shotgun (WGS) entry which is preliminary data.</text>
</comment>
<comment type="similarity">
    <text evidence="1">Belongs to the UPF0213 family.</text>
</comment>
<reference evidence="3 4" key="1">
    <citation type="submission" date="2022-01" db="EMBL/GenBank/DDBJ databases">
        <title>Alkalihalobacillus sp. EGI L200015, a novel bacterium isolated from a salt lake sediment.</title>
        <authorList>
            <person name="Gao L."/>
            <person name="Fang B.-Z."/>
            <person name="Li W.-J."/>
        </authorList>
    </citation>
    <scope>NUCLEOTIDE SEQUENCE [LARGE SCALE GENOMIC DNA]</scope>
    <source>
        <strain evidence="3 4">KCTC 12718</strain>
    </source>
</reference>
<dbReference type="PANTHER" id="PTHR34477">
    <property type="entry name" value="UPF0213 PROTEIN YHBQ"/>
    <property type="match status" value="1"/>
</dbReference>
<evidence type="ECO:0000256" key="1">
    <source>
        <dbReference type="ARBA" id="ARBA00007435"/>
    </source>
</evidence>
<dbReference type="PANTHER" id="PTHR34477:SF1">
    <property type="entry name" value="UPF0213 PROTEIN YHBQ"/>
    <property type="match status" value="1"/>
</dbReference>
<dbReference type="RefSeq" id="WP_236339005.1">
    <property type="nucleotide sequence ID" value="NZ_JAKIJS010000006.1"/>
</dbReference>
<dbReference type="PROSITE" id="PS50164">
    <property type="entry name" value="GIY_YIG"/>
    <property type="match status" value="1"/>
</dbReference>
<feature type="domain" description="GIY-YIG" evidence="2">
    <location>
        <begin position="4"/>
        <end position="79"/>
    </location>
</feature>
<sequence length="99" mass="11534">MDDKTHCVYILECCDGSLYTGYTNDIEKRLQTHQQGKGAKYTRGRTPVRLVYIEEHISKSDALKAEYQIKQLKRVEKERLIDTKESMDHVEPIKLSSCQ</sequence>
<gene>
    <name evidence="3" type="ORF">L2716_17805</name>
</gene>
<name>A0ABS9H6J0_9BACL</name>
<accession>A0ABS9H6J0</accession>
<protein>
    <submittedName>
        <fullName evidence="3">GIY-YIG nuclease family protein</fullName>
    </submittedName>
</protein>
<proteinExistence type="inferred from homology"/>
<dbReference type="Gene3D" id="3.40.1440.10">
    <property type="entry name" value="GIY-YIG endonuclease"/>
    <property type="match status" value="1"/>
</dbReference>
<evidence type="ECO:0000259" key="2">
    <source>
        <dbReference type="PROSITE" id="PS50164"/>
    </source>
</evidence>
<dbReference type="EMBL" id="JAKIJS010000006">
    <property type="protein sequence ID" value="MCF6139574.1"/>
    <property type="molecule type" value="Genomic_DNA"/>
</dbReference>
<evidence type="ECO:0000313" key="4">
    <source>
        <dbReference type="Proteomes" id="UP001649381"/>
    </source>
</evidence>
<dbReference type="Pfam" id="PF01541">
    <property type="entry name" value="GIY-YIG"/>
    <property type="match status" value="1"/>
</dbReference>
<keyword evidence="4" id="KW-1185">Reference proteome</keyword>
<organism evidence="3 4">
    <name type="scientific">Pseudalkalibacillus berkeleyi</name>
    <dbReference type="NCBI Taxonomy" id="1069813"/>
    <lineage>
        <taxon>Bacteria</taxon>
        <taxon>Bacillati</taxon>
        <taxon>Bacillota</taxon>
        <taxon>Bacilli</taxon>
        <taxon>Bacillales</taxon>
        <taxon>Fictibacillaceae</taxon>
        <taxon>Pseudalkalibacillus</taxon>
    </lineage>
</organism>
<dbReference type="SUPFAM" id="SSF82771">
    <property type="entry name" value="GIY-YIG endonuclease"/>
    <property type="match status" value="1"/>
</dbReference>
<dbReference type="CDD" id="cd10456">
    <property type="entry name" value="GIY-YIG_UPF0213"/>
    <property type="match status" value="1"/>
</dbReference>